<dbReference type="AlphaFoldDB" id="L7W1G1"/>
<evidence type="ECO:0000313" key="1">
    <source>
        <dbReference type="EMBL" id="AGC72380.1"/>
    </source>
</evidence>
<proteinExistence type="predicted"/>
<accession>L7W1G1</accession>
<dbReference type="InterPro" id="IPR023393">
    <property type="entry name" value="START-like_dom_sf"/>
</dbReference>
<dbReference type="InterPro" id="IPR019587">
    <property type="entry name" value="Polyketide_cyclase/dehydratase"/>
</dbReference>
<dbReference type="Pfam" id="PF10604">
    <property type="entry name" value="Polyketide_cyc2"/>
    <property type="match status" value="1"/>
</dbReference>
<protein>
    <submittedName>
        <fullName evidence="1">Uncharacterized protein</fullName>
    </submittedName>
</protein>
<dbReference type="CDD" id="cd07812">
    <property type="entry name" value="SRPBCC"/>
    <property type="match status" value="1"/>
</dbReference>
<name>L7W1G1_9BACT</name>
<dbReference type="SUPFAM" id="SSF55961">
    <property type="entry name" value="Bet v1-like"/>
    <property type="match status" value="1"/>
</dbReference>
<reference evidence="1" key="1">
    <citation type="submission" date="2012-09" db="EMBL/GenBank/DDBJ databases">
        <title>Metagenomic Characterization of a Microbial Community in Wastewater Detects High Levels of Antibiotic Resistance.</title>
        <authorList>
            <person name="Abrams M."/>
            <person name="Caldwell A."/>
            <person name="Vandaei E."/>
            <person name="Lee W."/>
            <person name="Perrott J."/>
            <person name="Khan S.Y."/>
            <person name="Ta J."/>
            <person name="Romero D."/>
            <person name="Nguyen V."/>
            <person name="Pourmand N."/>
            <person name="Ouverney C.C."/>
        </authorList>
    </citation>
    <scope>NUCLEOTIDE SEQUENCE</scope>
</reference>
<organism evidence="1">
    <name type="scientific">uncultured bacterium A1Q1_fos_15</name>
    <dbReference type="NCBI Taxonomy" id="1256548"/>
    <lineage>
        <taxon>Bacteria</taxon>
        <taxon>environmental samples</taxon>
    </lineage>
</organism>
<dbReference type="Gene3D" id="3.30.530.20">
    <property type="match status" value="1"/>
</dbReference>
<dbReference type="EMBL" id="JX649900">
    <property type="protein sequence ID" value="AGC72380.1"/>
    <property type="molecule type" value="Genomic_DNA"/>
</dbReference>
<sequence>MIDPGVKSWTPDRHPIGLGTRFSIRAQLGVVPIRGVSEIVSWDPPTSVVYRSVKPSWPMSMTAVHRCEPDGPEHTNYTWEITFHERHVLARPGIALAVRLFSTAMERQSAALTRYLEM</sequence>